<gene>
    <name evidence="7" type="ORF">BXZ70DRAFT_930756</name>
</gene>
<feature type="compositionally biased region" description="Acidic residues" evidence="5">
    <location>
        <begin position="40"/>
        <end position="53"/>
    </location>
</feature>
<dbReference type="GO" id="GO:0016593">
    <property type="term" value="C:Cdc73/Paf1 complex"/>
    <property type="evidence" value="ECO:0007669"/>
    <property type="project" value="TreeGrafter"/>
</dbReference>
<keyword evidence="4" id="KW-0539">Nucleus</keyword>
<dbReference type="PROSITE" id="PS51360">
    <property type="entry name" value="PLUS3"/>
    <property type="match status" value="1"/>
</dbReference>
<dbReference type="InterPro" id="IPR036128">
    <property type="entry name" value="Plus3-like_sf"/>
</dbReference>
<evidence type="ECO:0000256" key="2">
    <source>
        <dbReference type="ARBA" id="ARBA00023015"/>
    </source>
</evidence>
<dbReference type="Pfam" id="PF03126">
    <property type="entry name" value="Plus-3"/>
    <property type="match status" value="1"/>
</dbReference>
<dbReference type="SUPFAM" id="SSF159042">
    <property type="entry name" value="Plus3-like"/>
    <property type="match status" value="1"/>
</dbReference>
<comment type="caution">
    <text evidence="7">The sequence shown here is derived from an EMBL/GenBank/DDBJ whole genome shotgun (WGS) entry which is preliminary data.</text>
</comment>
<feature type="region of interest" description="Disordered" evidence="5">
    <location>
        <begin position="398"/>
        <end position="537"/>
    </location>
</feature>
<evidence type="ECO:0000256" key="3">
    <source>
        <dbReference type="ARBA" id="ARBA00023163"/>
    </source>
</evidence>
<dbReference type="AlphaFoldDB" id="A0A8K0UR31"/>
<feature type="compositionally biased region" description="Polar residues" evidence="5">
    <location>
        <begin position="458"/>
        <end position="469"/>
    </location>
</feature>
<dbReference type="GO" id="GO:0003677">
    <property type="term" value="F:DNA binding"/>
    <property type="evidence" value="ECO:0007669"/>
    <property type="project" value="InterPro"/>
</dbReference>
<feature type="domain" description="Plus3" evidence="6">
    <location>
        <begin position="205"/>
        <end position="338"/>
    </location>
</feature>
<feature type="region of interest" description="Disordered" evidence="5">
    <location>
        <begin position="96"/>
        <end position="206"/>
    </location>
</feature>
<feature type="compositionally biased region" description="Basic residues" evidence="5">
    <location>
        <begin position="21"/>
        <end position="36"/>
    </location>
</feature>
<organism evidence="7 8">
    <name type="scientific">Cristinia sonorae</name>
    <dbReference type="NCBI Taxonomy" id="1940300"/>
    <lineage>
        <taxon>Eukaryota</taxon>
        <taxon>Fungi</taxon>
        <taxon>Dikarya</taxon>
        <taxon>Basidiomycota</taxon>
        <taxon>Agaricomycotina</taxon>
        <taxon>Agaricomycetes</taxon>
        <taxon>Agaricomycetidae</taxon>
        <taxon>Agaricales</taxon>
        <taxon>Pleurotineae</taxon>
        <taxon>Stephanosporaceae</taxon>
        <taxon>Cristinia</taxon>
    </lineage>
</organism>
<feature type="compositionally biased region" description="Basic residues" evidence="5">
    <location>
        <begin position="143"/>
        <end position="154"/>
    </location>
</feature>
<dbReference type="Gene3D" id="3.90.70.200">
    <property type="entry name" value="Plus-3 domain"/>
    <property type="match status" value="1"/>
</dbReference>
<evidence type="ECO:0000259" key="6">
    <source>
        <dbReference type="PROSITE" id="PS51360"/>
    </source>
</evidence>
<keyword evidence="8" id="KW-1185">Reference proteome</keyword>
<evidence type="ECO:0000313" key="7">
    <source>
        <dbReference type="EMBL" id="KAH8102183.1"/>
    </source>
</evidence>
<feature type="compositionally biased region" description="Polar residues" evidence="5">
    <location>
        <begin position="500"/>
        <end position="524"/>
    </location>
</feature>
<protein>
    <submittedName>
        <fullName evidence="7">Plus-3-domain-containing protein</fullName>
    </submittedName>
</protein>
<dbReference type="EMBL" id="JAEVFJ010000010">
    <property type="protein sequence ID" value="KAH8102183.1"/>
    <property type="molecule type" value="Genomic_DNA"/>
</dbReference>
<name>A0A8K0UR31_9AGAR</name>
<feature type="compositionally biased region" description="Basic and acidic residues" evidence="5">
    <location>
        <begin position="130"/>
        <end position="142"/>
    </location>
</feature>
<feature type="compositionally biased region" description="Basic and acidic residues" evidence="5">
    <location>
        <begin position="403"/>
        <end position="450"/>
    </location>
</feature>
<dbReference type="Proteomes" id="UP000813824">
    <property type="component" value="Unassembled WGS sequence"/>
</dbReference>
<evidence type="ECO:0000256" key="5">
    <source>
        <dbReference type="SAM" id="MobiDB-lite"/>
    </source>
</evidence>
<feature type="compositionally biased region" description="Acidic residues" evidence="5">
    <location>
        <begin position="1"/>
        <end position="13"/>
    </location>
</feature>
<accession>A0A8K0UR31</accession>
<feature type="compositionally biased region" description="Basic and acidic residues" evidence="5">
    <location>
        <begin position="180"/>
        <end position="206"/>
    </location>
</feature>
<keyword evidence="2" id="KW-0805">Transcription regulation</keyword>
<feature type="region of interest" description="Disordered" evidence="5">
    <location>
        <begin position="1"/>
        <end position="70"/>
    </location>
</feature>
<keyword evidence="3" id="KW-0804">Transcription</keyword>
<comment type="subcellular location">
    <subcellularLocation>
        <location evidence="1">Nucleus</location>
    </subcellularLocation>
</comment>
<dbReference type="PANTHER" id="PTHR13115">
    <property type="entry name" value="RNA POLYMERASE-ASSOCIATED PROTEIN RTF1 HOMOLOG"/>
    <property type="match status" value="1"/>
</dbReference>
<feature type="compositionally biased region" description="Basic and acidic residues" evidence="5">
    <location>
        <begin position="155"/>
        <end position="164"/>
    </location>
</feature>
<reference evidence="7" key="1">
    <citation type="journal article" date="2021" name="New Phytol.">
        <title>Evolutionary innovations through gain and loss of genes in the ectomycorrhizal Boletales.</title>
        <authorList>
            <person name="Wu G."/>
            <person name="Miyauchi S."/>
            <person name="Morin E."/>
            <person name="Kuo A."/>
            <person name="Drula E."/>
            <person name="Varga T."/>
            <person name="Kohler A."/>
            <person name="Feng B."/>
            <person name="Cao Y."/>
            <person name="Lipzen A."/>
            <person name="Daum C."/>
            <person name="Hundley H."/>
            <person name="Pangilinan J."/>
            <person name="Johnson J."/>
            <person name="Barry K."/>
            <person name="LaButti K."/>
            <person name="Ng V."/>
            <person name="Ahrendt S."/>
            <person name="Min B."/>
            <person name="Choi I.G."/>
            <person name="Park H."/>
            <person name="Plett J.M."/>
            <person name="Magnuson J."/>
            <person name="Spatafora J.W."/>
            <person name="Nagy L.G."/>
            <person name="Henrissat B."/>
            <person name="Grigoriev I.V."/>
            <person name="Yang Z.L."/>
            <person name="Xu J."/>
            <person name="Martin F.M."/>
        </authorList>
    </citation>
    <scope>NUCLEOTIDE SEQUENCE</scope>
    <source>
        <strain evidence="7">KKN 215</strain>
    </source>
</reference>
<proteinExistence type="predicted"/>
<dbReference type="InterPro" id="IPR004343">
    <property type="entry name" value="Plus-3_dom"/>
</dbReference>
<evidence type="ECO:0000256" key="4">
    <source>
        <dbReference type="ARBA" id="ARBA00023242"/>
    </source>
</evidence>
<dbReference type="SMART" id="SM00719">
    <property type="entry name" value="Plus3"/>
    <property type="match status" value="1"/>
</dbReference>
<feature type="compositionally biased region" description="Basic and acidic residues" evidence="5">
    <location>
        <begin position="105"/>
        <end position="117"/>
    </location>
</feature>
<evidence type="ECO:0000256" key="1">
    <source>
        <dbReference type="ARBA" id="ARBA00004123"/>
    </source>
</evidence>
<sequence>MSDSDGDFSDELLELAGATEKKRRKRQAQSKTKRRKPDVSDSEADQPESEEEDVRTNPYPLEGKYTDEYDRQRLLSLSEIEREDILAQRQEEIQRMQMKSQLDQMVRDQSSKKDDSVSKAAKRAHAPRGATKEKSRKLDELKAKRKAKGEKKKTRSDSPKRERSSSPMDMETDDDEEDGQITKHDEQEERDRRLYGEKSASEDEPATLRDLTKIRLTRDTVARFCMRSWFEDFMVGSWVRYLIGNDEHKNPIYRICEVTGLNNNEVKPYKINDQVVNQEVFLRHGSAAKCWAMDKISNSSFTEREFDRLVKVCQHDNIKLPTKRQVEKKAAQLQRLADLNITEAEIASMITRKKQMSADTRSNTVLSIERSRLKQALHLAQVRRDEQDEADIQSQITAIEDEIASRERSSGGGAKGEETAADKLAKVNERNRKANAEAIRAAELREAERKRKEKKAGTNGTSTPTSTYDPSARLKTIPKMFNPRSAPGTPPPGLKPDSGTPRSTSPAHQGNGPSKLSQAKSTAATIYDTVDVDLGDF</sequence>
<dbReference type="PANTHER" id="PTHR13115:SF8">
    <property type="entry name" value="RNA POLYMERASE-ASSOCIATED PROTEIN RTF1 HOMOLOG"/>
    <property type="match status" value="1"/>
</dbReference>
<feature type="compositionally biased region" description="Acidic residues" evidence="5">
    <location>
        <begin position="170"/>
        <end position="179"/>
    </location>
</feature>
<dbReference type="GO" id="GO:1990269">
    <property type="term" value="F:RNA polymerase II C-terminal domain phosphoserine binding"/>
    <property type="evidence" value="ECO:0007669"/>
    <property type="project" value="TreeGrafter"/>
</dbReference>
<dbReference type="OrthoDB" id="166375at2759"/>
<evidence type="ECO:0000313" key="8">
    <source>
        <dbReference type="Proteomes" id="UP000813824"/>
    </source>
</evidence>